<proteinExistence type="predicted"/>
<gene>
    <name evidence="2" type="ORF">ACFPC0_00100</name>
</gene>
<dbReference type="Gene3D" id="3.30.1870.10">
    <property type="entry name" value="EreA-like, domain 2"/>
    <property type="match status" value="1"/>
</dbReference>
<evidence type="ECO:0000313" key="2">
    <source>
        <dbReference type="EMBL" id="MFC4326254.1"/>
    </source>
</evidence>
<reference evidence="3" key="1">
    <citation type="journal article" date="2019" name="Int. J. Syst. Evol. Microbiol.">
        <title>The Global Catalogue of Microorganisms (GCM) 10K type strain sequencing project: providing services to taxonomists for standard genome sequencing and annotation.</title>
        <authorList>
            <consortium name="The Broad Institute Genomics Platform"/>
            <consortium name="The Broad Institute Genome Sequencing Center for Infectious Disease"/>
            <person name="Wu L."/>
            <person name="Ma J."/>
        </authorList>
    </citation>
    <scope>NUCLEOTIDE SEQUENCE [LARGE SCALE GENOMIC DNA]</scope>
    <source>
        <strain evidence="3">PCU 347</strain>
    </source>
</reference>
<accession>A0ABV8T5H8</accession>
<comment type="caution">
    <text evidence="2">The sequence shown here is derived from an EMBL/GenBank/DDBJ whole genome shotgun (WGS) entry which is preliminary data.</text>
</comment>
<dbReference type="PANTHER" id="PTHR31299:SF0">
    <property type="entry name" value="ESTERASE, PUTATIVE (AFU_ORTHOLOGUE AFUA_1G05850)-RELATED"/>
    <property type="match status" value="1"/>
</dbReference>
<evidence type="ECO:0000313" key="3">
    <source>
        <dbReference type="Proteomes" id="UP001595824"/>
    </source>
</evidence>
<dbReference type="RefSeq" id="WP_381736339.1">
    <property type="nucleotide sequence ID" value="NZ_JBHSDP010000002.1"/>
</dbReference>
<name>A0ABV8T5H8_9ACTN</name>
<protein>
    <submittedName>
        <fullName evidence="2">Erythromycin esterase family protein</fullName>
    </submittedName>
</protein>
<dbReference type="Pfam" id="PF05139">
    <property type="entry name" value="Erythro_esteras"/>
    <property type="match status" value="1"/>
</dbReference>
<dbReference type="EMBL" id="JBHSDP010000002">
    <property type="protein sequence ID" value="MFC4326254.1"/>
    <property type="molecule type" value="Genomic_DNA"/>
</dbReference>
<dbReference type="InterPro" id="IPR007815">
    <property type="entry name" value="Emycin_Estase"/>
</dbReference>
<dbReference type="SUPFAM" id="SSF159501">
    <property type="entry name" value="EreA/ChaN-like"/>
    <property type="match status" value="1"/>
</dbReference>
<evidence type="ECO:0000256" key="1">
    <source>
        <dbReference type="SAM" id="MobiDB-lite"/>
    </source>
</evidence>
<keyword evidence="3" id="KW-1185">Reference proteome</keyword>
<dbReference type="Proteomes" id="UP001595824">
    <property type="component" value="Unassembled WGS sequence"/>
</dbReference>
<sequence>MTTGRRRPGRTAEDTGPDPAGAPPPLDGRCAALLGELAADARVLGWSEGVHLRTEYLTARNAVVRHLVEWHAVRAIAAETNFALSRPTDAYIRGLGPDEPTPAAVIGMWSWSRTPLPDNRALLRWLRRHNTTLHPARHVRFYGLEMYGTAPEEPGGAPRHTVLDDPVDRPHAAHLHRLRVEHRASGGDHRDLAVRDAAQYLTLQEVARRHPDGRILLFEQVEHLDRRVTGSLGAHLARQELGRFRAVGAVWRDGDPTVRYPLGRYRDLSRRLHDLTKAGPADAADAPAPLTGSAGSVVFDLRPWQPTTADKSPAARPDAPLVDTATAFDAVLYTPTLSPAGHIR</sequence>
<organism evidence="2 3">
    <name type="scientific">Streptomyces andamanensis</name>
    <dbReference type="NCBI Taxonomy" id="1565035"/>
    <lineage>
        <taxon>Bacteria</taxon>
        <taxon>Bacillati</taxon>
        <taxon>Actinomycetota</taxon>
        <taxon>Actinomycetes</taxon>
        <taxon>Kitasatosporales</taxon>
        <taxon>Streptomycetaceae</taxon>
        <taxon>Streptomyces</taxon>
    </lineage>
</organism>
<feature type="region of interest" description="Disordered" evidence="1">
    <location>
        <begin position="1"/>
        <end position="26"/>
    </location>
</feature>
<dbReference type="InterPro" id="IPR052036">
    <property type="entry name" value="Hydrolase/PRTase-associated"/>
</dbReference>
<dbReference type="PANTHER" id="PTHR31299">
    <property type="entry name" value="ESTERASE, PUTATIVE (AFU_ORTHOLOGUE AFUA_1G05850)-RELATED"/>
    <property type="match status" value="1"/>
</dbReference>